<dbReference type="Proteomes" id="UP000000560">
    <property type="component" value="Chromosome VII"/>
</dbReference>
<evidence type="ECO:0000313" key="4">
    <source>
        <dbReference type="Proteomes" id="UP000000560"/>
    </source>
</evidence>
<dbReference type="InParanoid" id="Q5AS08"/>
<dbReference type="HOGENOM" id="CLU_1570634_0_0_1"/>
<feature type="chain" id="PRO_5010234071" evidence="2">
    <location>
        <begin position="24"/>
        <end position="170"/>
    </location>
</feature>
<evidence type="ECO:0000256" key="1">
    <source>
        <dbReference type="SAM" id="MobiDB-lite"/>
    </source>
</evidence>
<name>Q5AS08_EMENI</name>
<evidence type="ECO:0000313" key="3">
    <source>
        <dbReference type="EMBL" id="CBF84653.1"/>
    </source>
</evidence>
<keyword evidence="2" id="KW-0732">Signal</keyword>
<dbReference type="RefSeq" id="XP_682191.1">
    <property type="nucleotide sequence ID" value="XM_677099.1"/>
</dbReference>
<sequence>MMPRTSFRVTTLFLAIFCPLTASAAVSGWRKDVTIDAPVTRSSDELRTLWKRRRGDSSGSDSDSDSGSSSGGYGYDDSTSLVKHTAKDICTFTLCGIGKKQASKAAIPQGSGTPLSWDNSSGSWISLDFLWSPVSMIPPTSPTSASNPKYFSTSPTTQTWAPSHFTFSGA</sequence>
<dbReference type="GeneID" id="2868236"/>
<dbReference type="AlphaFoldDB" id="Q5AS08"/>
<dbReference type="EMBL" id="BN001307">
    <property type="protein sequence ID" value="CBF84653.1"/>
    <property type="molecule type" value="Genomic_DNA"/>
</dbReference>
<organism evidence="3 4">
    <name type="scientific">Emericella nidulans (strain FGSC A4 / ATCC 38163 / CBS 112.46 / NRRL 194 / M139)</name>
    <name type="common">Aspergillus nidulans</name>
    <dbReference type="NCBI Taxonomy" id="227321"/>
    <lineage>
        <taxon>Eukaryota</taxon>
        <taxon>Fungi</taxon>
        <taxon>Dikarya</taxon>
        <taxon>Ascomycota</taxon>
        <taxon>Pezizomycotina</taxon>
        <taxon>Eurotiomycetes</taxon>
        <taxon>Eurotiomycetidae</taxon>
        <taxon>Eurotiales</taxon>
        <taxon>Aspergillaceae</taxon>
        <taxon>Aspergillus</taxon>
        <taxon>Aspergillus subgen. Nidulantes</taxon>
    </lineage>
</organism>
<dbReference type="KEGG" id="ani:ANIA_08922"/>
<feature type="signal peptide" evidence="2">
    <location>
        <begin position="1"/>
        <end position="23"/>
    </location>
</feature>
<feature type="region of interest" description="Disordered" evidence="1">
    <location>
        <begin position="52"/>
        <end position="75"/>
    </location>
</feature>
<reference evidence="4" key="1">
    <citation type="journal article" date="2005" name="Nature">
        <title>Sequencing of Aspergillus nidulans and comparative analysis with A. fumigatus and A. oryzae.</title>
        <authorList>
            <person name="Galagan J.E."/>
            <person name="Calvo S.E."/>
            <person name="Cuomo C."/>
            <person name="Ma L.J."/>
            <person name="Wortman J.R."/>
            <person name="Batzoglou S."/>
            <person name="Lee S.I."/>
            <person name="Basturkmen M."/>
            <person name="Spevak C.C."/>
            <person name="Clutterbuck J."/>
            <person name="Kapitonov V."/>
            <person name="Jurka J."/>
            <person name="Scazzocchio C."/>
            <person name="Farman M."/>
            <person name="Butler J."/>
            <person name="Purcell S."/>
            <person name="Harris S."/>
            <person name="Braus G.H."/>
            <person name="Draht O."/>
            <person name="Busch S."/>
            <person name="D'Enfert C."/>
            <person name="Bouchier C."/>
            <person name="Goldman G.H."/>
            <person name="Bell-Pedersen D."/>
            <person name="Griffiths-Jones S."/>
            <person name="Doonan J.H."/>
            <person name="Yu J."/>
            <person name="Vienken K."/>
            <person name="Pain A."/>
            <person name="Freitag M."/>
            <person name="Selker E.U."/>
            <person name="Archer D.B."/>
            <person name="Penalva M.A."/>
            <person name="Oakley B.R."/>
            <person name="Momany M."/>
            <person name="Tanaka T."/>
            <person name="Kumagai T."/>
            <person name="Asai K."/>
            <person name="Machida M."/>
            <person name="Nierman W.C."/>
            <person name="Denning D.W."/>
            <person name="Caddick M."/>
            <person name="Hynes M."/>
            <person name="Paoletti M."/>
            <person name="Fischer R."/>
            <person name="Miller B."/>
            <person name="Dyer P."/>
            <person name="Sachs M.S."/>
            <person name="Osmani S.A."/>
            <person name="Birren B.W."/>
        </authorList>
    </citation>
    <scope>NUCLEOTIDE SEQUENCE [LARGE SCALE GENOMIC DNA]</scope>
    <source>
        <strain evidence="4">FGSC A4 / ATCC 38163 / CBS 112.46 / NRRL 194 / M139</strain>
    </source>
</reference>
<dbReference type="OMA" id="PTTQTWA"/>
<evidence type="ECO:0000256" key="2">
    <source>
        <dbReference type="SAM" id="SignalP"/>
    </source>
</evidence>
<gene>
    <name evidence="3" type="ORF">ANIA_08922</name>
</gene>
<feature type="compositionally biased region" description="Low complexity" evidence="1">
    <location>
        <begin position="57"/>
        <end position="68"/>
    </location>
</feature>
<keyword evidence="4" id="KW-1185">Reference proteome</keyword>
<accession>C8VLJ0</accession>
<protein>
    <submittedName>
        <fullName evidence="3">Uncharacterized protein</fullName>
    </submittedName>
</protein>
<reference evidence="4" key="2">
    <citation type="journal article" date="2009" name="Fungal Genet. Biol.">
        <title>The 2008 update of the Aspergillus nidulans genome annotation: a community effort.</title>
        <authorList>
            <person name="Wortman J.R."/>
            <person name="Gilsenan J.M."/>
            <person name="Joardar V."/>
            <person name="Deegan J."/>
            <person name="Clutterbuck J."/>
            <person name="Andersen M.R."/>
            <person name="Archer D."/>
            <person name="Bencina M."/>
            <person name="Braus G."/>
            <person name="Coutinho P."/>
            <person name="von Dohren H."/>
            <person name="Doonan J."/>
            <person name="Driessen A.J."/>
            <person name="Durek P."/>
            <person name="Espeso E."/>
            <person name="Fekete E."/>
            <person name="Flipphi M."/>
            <person name="Estrada C.G."/>
            <person name="Geysens S."/>
            <person name="Goldman G."/>
            <person name="de Groot P.W."/>
            <person name="Hansen K."/>
            <person name="Harris S.D."/>
            <person name="Heinekamp T."/>
            <person name="Helmstaedt K."/>
            <person name="Henrissat B."/>
            <person name="Hofmann G."/>
            <person name="Homan T."/>
            <person name="Horio T."/>
            <person name="Horiuchi H."/>
            <person name="James S."/>
            <person name="Jones M."/>
            <person name="Karaffa L."/>
            <person name="Karanyi Z."/>
            <person name="Kato M."/>
            <person name="Keller N."/>
            <person name="Kelly D.E."/>
            <person name="Kiel J.A."/>
            <person name="Kim J.M."/>
            <person name="van der Klei I.J."/>
            <person name="Klis F.M."/>
            <person name="Kovalchuk A."/>
            <person name="Krasevec N."/>
            <person name="Kubicek C.P."/>
            <person name="Liu B."/>
            <person name="Maccabe A."/>
            <person name="Meyer V."/>
            <person name="Mirabito P."/>
            <person name="Miskei M."/>
            <person name="Mos M."/>
            <person name="Mullins J."/>
            <person name="Nelson D.R."/>
            <person name="Nielsen J."/>
            <person name="Oakley B.R."/>
            <person name="Osmani S.A."/>
            <person name="Pakula T."/>
            <person name="Paszewski A."/>
            <person name="Paulsen I."/>
            <person name="Pilsyk S."/>
            <person name="Pocsi I."/>
            <person name="Punt P.J."/>
            <person name="Ram A.F."/>
            <person name="Ren Q."/>
            <person name="Robellet X."/>
            <person name="Robson G."/>
            <person name="Seiboth B."/>
            <person name="van Solingen P."/>
            <person name="Specht T."/>
            <person name="Sun J."/>
            <person name="Taheri-Talesh N."/>
            <person name="Takeshita N."/>
            <person name="Ussery D."/>
            <person name="vanKuyk P.A."/>
            <person name="Visser H."/>
            <person name="van de Vondervoort P.J."/>
            <person name="de Vries R.P."/>
            <person name="Walton J."/>
            <person name="Xiang X."/>
            <person name="Xiong Y."/>
            <person name="Zeng A.P."/>
            <person name="Brandt B.W."/>
            <person name="Cornell M.J."/>
            <person name="van den Hondel C.A."/>
            <person name="Visser J."/>
            <person name="Oliver S.G."/>
            <person name="Turner G."/>
        </authorList>
    </citation>
    <scope>GENOME REANNOTATION</scope>
    <source>
        <strain evidence="4">FGSC A4 / ATCC 38163 / CBS 112.46 / NRRL 194 / M139</strain>
    </source>
</reference>
<accession>Q5AS08</accession>
<proteinExistence type="predicted"/>